<evidence type="ECO:0000313" key="1">
    <source>
        <dbReference type="EMBL" id="PXW50578.1"/>
    </source>
</evidence>
<dbReference type="GO" id="GO:0030246">
    <property type="term" value="F:carbohydrate binding"/>
    <property type="evidence" value="ECO:0007669"/>
    <property type="project" value="InterPro"/>
</dbReference>
<dbReference type="Pfam" id="PF01263">
    <property type="entry name" value="Aldose_epim"/>
    <property type="match status" value="1"/>
</dbReference>
<dbReference type="Gene3D" id="2.70.98.10">
    <property type="match status" value="1"/>
</dbReference>
<dbReference type="EMBL" id="QJJK01000025">
    <property type="protein sequence ID" value="PXW50578.1"/>
    <property type="molecule type" value="Genomic_DNA"/>
</dbReference>
<evidence type="ECO:0000313" key="2">
    <source>
        <dbReference type="Proteomes" id="UP000248021"/>
    </source>
</evidence>
<dbReference type="InterPro" id="IPR008183">
    <property type="entry name" value="Aldose_1/G6P_1-epimerase"/>
</dbReference>
<dbReference type="RefSeq" id="WP_170147563.1">
    <property type="nucleotide sequence ID" value="NZ_JAHBRY010000002.1"/>
</dbReference>
<dbReference type="AlphaFoldDB" id="A0A2V3TS72"/>
<gene>
    <name evidence="1" type="ORF">C7450_12523</name>
</gene>
<dbReference type="CDD" id="cd09021">
    <property type="entry name" value="Aldose_epim_Ec_YphB"/>
    <property type="match status" value="1"/>
</dbReference>
<protein>
    <submittedName>
        <fullName evidence="1">Aldose 1-epimerase</fullName>
    </submittedName>
</protein>
<organism evidence="1 2">
    <name type="scientific">Chelatococcus asaccharovorans</name>
    <dbReference type="NCBI Taxonomy" id="28210"/>
    <lineage>
        <taxon>Bacteria</taxon>
        <taxon>Pseudomonadati</taxon>
        <taxon>Pseudomonadota</taxon>
        <taxon>Alphaproteobacteria</taxon>
        <taxon>Hyphomicrobiales</taxon>
        <taxon>Chelatococcaceae</taxon>
        <taxon>Chelatococcus</taxon>
    </lineage>
</organism>
<dbReference type="Proteomes" id="UP000248021">
    <property type="component" value="Unassembled WGS sequence"/>
</dbReference>
<dbReference type="SUPFAM" id="SSF74650">
    <property type="entry name" value="Galactose mutarotase-like"/>
    <property type="match status" value="1"/>
</dbReference>
<sequence length="297" mass="32512">MAEVRLENDALLAMLDTSGGVIWRLVAKTTRGAVPLLRPPAEEAPRLPRRSGCYPLLPFGNRIAGNRFTFEGEDYAFAANTDWDPLVLHGDGWLATWSVAEASATRAVFRSGSRDEGAFQYDAEQVFAIEGPALTVTMTIINRGPRAMPFGFGWHPYFPVHPDTTLTATASEYWEEGALSLPTRRMPLPEDLDFTHPRGVPRRRINNGFEGWDGHAEIASRSAGVTTLITASEALRRSFIFVPDPAEPPVHPVPFFAFEPMSHAANAHNLAGDGGLRRLAPGESLTGSMTMAWRALS</sequence>
<accession>A0A2V3TS72</accession>
<reference evidence="1 2" key="1">
    <citation type="submission" date="2018-05" db="EMBL/GenBank/DDBJ databases">
        <title>Genomic Encyclopedia of Type Strains, Phase IV (KMG-IV): sequencing the most valuable type-strain genomes for metagenomic binning, comparative biology and taxonomic classification.</title>
        <authorList>
            <person name="Goeker M."/>
        </authorList>
    </citation>
    <scope>NUCLEOTIDE SEQUENCE [LARGE SCALE GENOMIC DNA]</scope>
    <source>
        <strain evidence="1 2">DSM 6462</strain>
    </source>
</reference>
<keyword evidence="2" id="KW-1185">Reference proteome</keyword>
<dbReference type="InterPro" id="IPR014718">
    <property type="entry name" value="GH-type_carb-bd"/>
</dbReference>
<dbReference type="GO" id="GO:0016853">
    <property type="term" value="F:isomerase activity"/>
    <property type="evidence" value="ECO:0007669"/>
    <property type="project" value="InterPro"/>
</dbReference>
<proteinExistence type="predicted"/>
<dbReference type="GO" id="GO:0005975">
    <property type="term" value="P:carbohydrate metabolic process"/>
    <property type="evidence" value="ECO:0007669"/>
    <property type="project" value="InterPro"/>
</dbReference>
<name>A0A2V3TS72_9HYPH</name>
<dbReference type="InterPro" id="IPR011013">
    <property type="entry name" value="Gal_mutarotase_sf_dom"/>
</dbReference>
<comment type="caution">
    <text evidence="1">The sequence shown here is derived from an EMBL/GenBank/DDBJ whole genome shotgun (WGS) entry which is preliminary data.</text>
</comment>